<dbReference type="CDD" id="cd05014">
    <property type="entry name" value="SIS_Kpsf"/>
    <property type="match status" value="1"/>
</dbReference>
<dbReference type="EMBL" id="SRPY01000417">
    <property type="protein sequence ID" value="KAG5924420.1"/>
    <property type="molecule type" value="Genomic_DNA"/>
</dbReference>
<dbReference type="InterPro" id="IPR035474">
    <property type="entry name" value="SIS_Kpsf"/>
</dbReference>
<dbReference type="PANTHER" id="PTHR38418:SF2">
    <property type="entry name" value="SUGAR ISOMERASE, KPSF_GUTQ (AFU_ORTHOLOGUE AFUA_6G08860)"/>
    <property type="match status" value="1"/>
</dbReference>
<dbReference type="SUPFAM" id="SSF53697">
    <property type="entry name" value="SIS domain"/>
    <property type="match status" value="1"/>
</dbReference>
<name>A0A8K0NGV3_9HYPO</name>
<evidence type="ECO:0000313" key="4">
    <source>
        <dbReference type="Proteomes" id="UP000811619"/>
    </source>
</evidence>
<dbReference type="InterPro" id="IPR001347">
    <property type="entry name" value="SIS_dom"/>
</dbReference>
<dbReference type="InterPro" id="IPR046348">
    <property type="entry name" value="SIS_dom_sf"/>
</dbReference>
<organism evidence="3 4">
    <name type="scientific">Claviceps africana</name>
    <dbReference type="NCBI Taxonomy" id="83212"/>
    <lineage>
        <taxon>Eukaryota</taxon>
        <taxon>Fungi</taxon>
        <taxon>Dikarya</taxon>
        <taxon>Ascomycota</taxon>
        <taxon>Pezizomycotina</taxon>
        <taxon>Sordariomycetes</taxon>
        <taxon>Hypocreomycetidae</taxon>
        <taxon>Hypocreales</taxon>
        <taxon>Clavicipitaceae</taxon>
        <taxon>Claviceps</taxon>
    </lineage>
</organism>
<dbReference type="OrthoDB" id="1872003at2759"/>
<evidence type="ECO:0000259" key="2">
    <source>
        <dbReference type="PROSITE" id="PS51464"/>
    </source>
</evidence>
<dbReference type="Pfam" id="PF01380">
    <property type="entry name" value="SIS"/>
    <property type="match status" value="1"/>
</dbReference>
<proteinExistence type="predicted"/>
<reference evidence="3" key="1">
    <citation type="journal article" date="2020" name="bioRxiv">
        <title>Whole genome comparisons of ergot fungi reveals the divergence and evolution of species within the genus Claviceps are the result of varying mechanisms driving genome evolution and host range expansion.</title>
        <authorList>
            <person name="Wyka S.A."/>
            <person name="Mondo S.J."/>
            <person name="Liu M."/>
            <person name="Dettman J."/>
            <person name="Nalam V."/>
            <person name="Broders K.D."/>
        </authorList>
    </citation>
    <scope>NUCLEOTIDE SEQUENCE</scope>
    <source>
        <strain evidence="3">CCC 489</strain>
    </source>
</reference>
<feature type="region of interest" description="Disordered" evidence="1">
    <location>
        <begin position="29"/>
        <end position="57"/>
    </location>
</feature>
<accession>A0A8K0NGV3</accession>
<dbReference type="AlphaFoldDB" id="A0A8K0NGV3"/>
<dbReference type="GO" id="GO:0097367">
    <property type="term" value="F:carbohydrate derivative binding"/>
    <property type="evidence" value="ECO:0007669"/>
    <property type="project" value="InterPro"/>
</dbReference>
<dbReference type="Proteomes" id="UP000811619">
    <property type="component" value="Unassembled WGS sequence"/>
</dbReference>
<dbReference type="GO" id="GO:1901135">
    <property type="term" value="P:carbohydrate derivative metabolic process"/>
    <property type="evidence" value="ECO:0007669"/>
    <property type="project" value="InterPro"/>
</dbReference>
<dbReference type="PANTHER" id="PTHR38418">
    <property type="entry name" value="SUGAR ISOMERASE, KPSF/GUTQ (AFU_ORTHOLOGUE AFUA_6G08860)"/>
    <property type="match status" value="1"/>
</dbReference>
<gene>
    <name evidence="3" type="ORF">E4U42_004648</name>
</gene>
<protein>
    <recommendedName>
        <fullName evidence="2">SIS domain-containing protein</fullName>
    </recommendedName>
</protein>
<evidence type="ECO:0000313" key="3">
    <source>
        <dbReference type="EMBL" id="KAG5924420.1"/>
    </source>
</evidence>
<dbReference type="PROSITE" id="PS51464">
    <property type="entry name" value="SIS"/>
    <property type="match status" value="1"/>
</dbReference>
<feature type="domain" description="SIS" evidence="2">
    <location>
        <begin position="134"/>
        <end position="286"/>
    </location>
</feature>
<feature type="compositionally biased region" description="Pro residues" evidence="1">
    <location>
        <begin position="33"/>
        <end position="43"/>
    </location>
</feature>
<dbReference type="Gene3D" id="3.40.50.10490">
    <property type="entry name" value="Glucose-6-phosphate isomerase like protein, domain 1"/>
    <property type="match status" value="1"/>
</dbReference>
<evidence type="ECO:0000256" key="1">
    <source>
        <dbReference type="SAM" id="MobiDB-lite"/>
    </source>
</evidence>
<keyword evidence="4" id="KW-1185">Reference proteome</keyword>
<sequence>MAEKGVMTRNGQADRHPIQTSAVIVLGVRQGPALPPPSPPTPCASPSDSPSLVEEPTGSFCLEESTLGNVADRPQSAPRPPCHSETVAVHHETAATESRLRQGMHVLNTEATALANLSKLYASDSTARAGFDQAVQVIARRGLSNGKLVIIGVGKSGHIGKKLVATMQSLDVRAVFLHPTEALHGDLGIIDPRDTLLFITFSGKTPELMLLLPYLDEALPTILLTSHVRRETCELIKRRPGTILLPAPIPESETTSFGVSAPTSSTTVALALGDALAITTAKEMHQNIAATFVKNHPGGAIGAAAAAAAAAADVAPKRPRTLKDMCVLIDEMPSLHALGLTWKSQGLELLRAGVDNKMGWIRAQPDKVAVPSQMRQISTAELHQPLAQLPDMFVSPQDMLAMSSDTTIRQAGDMVRSTRPSSAGDTSRCSPDVISVTEGGKIIGVLEARRLFELHGGSADGI</sequence>
<comment type="caution">
    <text evidence="3">The sequence shown here is derived from an EMBL/GenBank/DDBJ whole genome shotgun (WGS) entry which is preliminary data.</text>
</comment>